<keyword evidence="3" id="KW-0131">Cell cycle</keyword>
<dbReference type="Proteomes" id="UP000183413">
    <property type="component" value="Unassembled WGS sequence"/>
</dbReference>
<dbReference type="GeneID" id="99654005"/>
<dbReference type="eggNOG" id="COG2177">
    <property type="taxonomic scope" value="Bacteria"/>
</dbReference>
<dbReference type="GO" id="GO:0016020">
    <property type="term" value="C:membrane"/>
    <property type="evidence" value="ECO:0007669"/>
    <property type="project" value="InterPro"/>
</dbReference>
<dbReference type="InParanoid" id="A0A1I5EVR3"/>
<feature type="domain" description="FtsX extracellular" evidence="2">
    <location>
        <begin position="57"/>
        <end position="159"/>
    </location>
</feature>
<keyword evidence="4" id="KW-1185">Reference proteome</keyword>
<dbReference type="GO" id="GO:0051301">
    <property type="term" value="P:cell division"/>
    <property type="evidence" value="ECO:0007669"/>
    <property type="project" value="UniProtKB-KW"/>
</dbReference>
<dbReference type="RefSeq" id="WP_075021107.1">
    <property type="nucleotide sequence ID" value="NZ_CP083237.1"/>
</dbReference>
<dbReference type="AlphaFoldDB" id="A0A1I5EVR3"/>
<keyword evidence="1" id="KW-0812">Transmembrane</keyword>
<sequence length="168" mass="18194">MTEPEEPTEERARRAPIWLIAGAVVLAVALTAGASVGGILWMRDDASPEGSKPGEREVSVFFCVRSSSEPRCGDGAATEQQRQAVKQRVTGMPKVRQVVYESQQQAYERARKTFADRKDLLAALRPEDLPDSLRVRVAGTRAAEAVKAALTSAPGVQEVVIQPRRPGA</sequence>
<accession>A0A1I5EVR3</accession>
<dbReference type="InterPro" id="IPR040690">
    <property type="entry name" value="FtsX_ECD"/>
</dbReference>
<evidence type="ECO:0000313" key="4">
    <source>
        <dbReference type="Proteomes" id="UP000183413"/>
    </source>
</evidence>
<organism evidence="3 4">
    <name type="scientific">Actinomadura madurae</name>
    <dbReference type="NCBI Taxonomy" id="1993"/>
    <lineage>
        <taxon>Bacteria</taxon>
        <taxon>Bacillati</taxon>
        <taxon>Actinomycetota</taxon>
        <taxon>Actinomycetes</taxon>
        <taxon>Streptosporangiales</taxon>
        <taxon>Thermomonosporaceae</taxon>
        <taxon>Actinomadura</taxon>
    </lineage>
</organism>
<dbReference type="Gene3D" id="3.30.70.3040">
    <property type="match status" value="1"/>
</dbReference>
<protein>
    <submittedName>
        <fullName evidence="3">Cell division transport system permease protein</fullName>
    </submittedName>
</protein>
<feature type="transmembrane region" description="Helical" evidence="1">
    <location>
        <begin position="17"/>
        <end position="42"/>
    </location>
</feature>
<dbReference type="PANTHER" id="PTHR47755">
    <property type="entry name" value="CELL DIVISION PROTEIN FTSX"/>
    <property type="match status" value="1"/>
</dbReference>
<dbReference type="EMBL" id="FOVH01000004">
    <property type="protein sequence ID" value="SFO15121.1"/>
    <property type="molecule type" value="Genomic_DNA"/>
</dbReference>
<dbReference type="PANTHER" id="PTHR47755:SF1">
    <property type="entry name" value="CELL DIVISION PROTEIN FTSX"/>
    <property type="match status" value="1"/>
</dbReference>
<evidence type="ECO:0000256" key="1">
    <source>
        <dbReference type="SAM" id="Phobius"/>
    </source>
</evidence>
<proteinExistence type="predicted"/>
<dbReference type="InterPro" id="IPR004513">
    <property type="entry name" value="FtsX"/>
</dbReference>
<keyword evidence="1" id="KW-1133">Transmembrane helix</keyword>
<reference evidence="3 4" key="1">
    <citation type="submission" date="2016-10" db="EMBL/GenBank/DDBJ databases">
        <authorList>
            <person name="de Groot N.N."/>
        </authorList>
    </citation>
    <scope>NUCLEOTIDE SEQUENCE [LARGE SCALE GENOMIC DNA]</scope>
    <source>
        <strain evidence="3 4">DSM 43067</strain>
    </source>
</reference>
<dbReference type="STRING" id="1993.SAMN04489713_104291"/>
<keyword evidence="1" id="KW-0472">Membrane</keyword>
<name>A0A1I5EVR3_9ACTN</name>
<evidence type="ECO:0000313" key="3">
    <source>
        <dbReference type="EMBL" id="SFO15121.1"/>
    </source>
</evidence>
<evidence type="ECO:0000259" key="2">
    <source>
        <dbReference type="Pfam" id="PF18075"/>
    </source>
</evidence>
<keyword evidence="3" id="KW-0132">Cell division</keyword>
<dbReference type="Pfam" id="PF18075">
    <property type="entry name" value="FtsX_ECD"/>
    <property type="match status" value="1"/>
</dbReference>
<gene>
    <name evidence="3" type="ORF">SAMN04489713_104291</name>
</gene>